<evidence type="ECO:0000313" key="8">
    <source>
        <dbReference type="Proteomes" id="UP001206128"/>
    </source>
</evidence>
<accession>A0AAE3GLK2</accession>
<gene>
    <name evidence="7" type="ORF">LX83_005086</name>
</gene>
<sequence length="261" mass="27052">MARRPLALVTNDDGIHSPGLVTLAKAAQQADLDVVVAAPSKESSGTSAGLTVLANGDAPIVHRRELADLPGVPCYAVGAHPAFITLAAAHGALDHAPDLVLSGVNRGANIGRALVHSGTVGAAVTAGTNELRAMAVSLDVGHDKDVIPLWDSVFPVLRVAIPLLLDAPEHSVFNVNVPNLPPDQLRELRRAPLASYGAVQSRVDRPSEGQLEVVTTVVQHELEPGTDAALLGEGHPTITALRAVTEVEGVLPDRTPLPTAQ</sequence>
<keyword evidence="8" id="KW-1185">Reference proteome</keyword>
<dbReference type="PANTHER" id="PTHR30457">
    <property type="entry name" value="5'-NUCLEOTIDASE SURE"/>
    <property type="match status" value="1"/>
</dbReference>
<dbReference type="GO" id="GO:0046872">
    <property type="term" value="F:metal ion binding"/>
    <property type="evidence" value="ECO:0007669"/>
    <property type="project" value="UniProtKB-KW"/>
</dbReference>
<dbReference type="GO" id="GO:0008253">
    <property type="term" value="F:5'-nucleotidase activity"/>
    <property type="evidence" value="ECO:0007669"/>
    <property type="project" value="UniProtKB-EC"/>
</dbReference>
<evidence type="ECO:0000256" key="2">
    <source>
        <dbReference type="ARBA" id="ARBA00011062"/>
    </source>
</evidence>
<comment type="caution">
    <text evidence="7">The sequence shown here is derived from an EMBL/GenBank/DDBJ whole genome shotgun (WGS) entry which is preliminary data.</text>
</comment>
<feature type="domain" description="Survival protein SurE-like phosphatase/nucleotidase" evidence="6">
    <location>
        <begin position="8"/>
        <end position="191"/>
    </location>
</feature>
<evidence type="ECO:0000256" key="1">
    <source>
        <dbReference type="ARBA" id="ARBA00000815"/>
    </source>
</evidence>
<evidence type="ECO:0000256" key="5">
    <source>
        <dbReference type="ARBA" id="ARBA00022801"/>
    </source>
</evidence>
<dbReference type="InterPro" id="IPR002828">
    <property type="entry name" value="SurE-like_Pase/nucleotidase"/>
</dbReference>
<comment type="similarity">
    <text evidence="2">Belongs to the SurE nucleotidase family.</text>
</comment>
<organism evidence="7 8">
    <name type="scientific">Goodfellowiella coeruleoviolacea</name>
    <dbReference type="NCBI Taxonomy" id="334858"/>
    <lineage>
        <taxon>Bacteria</taxon>
        <taxon>Bacillati</taxon>
        <taxon>Actinomycetota</taxon>
        <taxon>Actinomycetes</taxon>
        <taxon>Pseudonocardiales</taxon>
        <taxon>Pseudonocardiaceae</taxon>
        <taxon>Goodfellowiella</taxon>
    </lineage>
</organism>
<protein>
    <recommendedName>
        <fullName evidence="3">5'-nucleotidase</fullName>
        <ecNumber evidence="3">3.1.3.5</ecNumber>
    </recommendedName>
</protein>
<dbReference type="RefSeq" id="WP_253775860.1">
    <property type="nucleotide sequence ID" value="NZ_JAMTCK010000013.1"/>
</dbReference>
<dbReference type="Pfam" id="PF01975">
    <property type="entry name" value="SurE"/>
    <property type="match status" value="1"/>
</dbReference>
<dbReference type="PANTHER" id="PTHR30457:SF0">
    <property type="entry name" value="PHOSPHATASE, PUTATIVE (AFU_ORTHOLOGUE AFUA_4G01070)-RELATED"/>
    <property type="match status" value="1"/>
</dbReference>
<dbReference type="AlphaFoldDB" id="A0AAE3GLK2"/>
<dbReference type="EMBL" id="JAMTCK010000013">
    <property type="protein sequence ID" value="MCP2168208.1"/>
    <property type="molecule type" value="Genomic_DNA"/>
</dbReference>
<evidence type="ECO:0000256" key="3">
    <source>
        <dbReference type="ARBA" id="ARBA00012643"/>
    </source>
</evidence>
<dbReference type="Proteomes" id="UP001206128">
    <property type="component" value="Unassembled WGS sequence"/>
</dbReference>
<keyword evidence="5" id="KW-0378">Hydrolase</keyword>
<dbReference type="SUPFAM" id="SSF64167">
    <property type="entry name" value="SurE-like"/>
    <property type="match status" value="1"/>
</dbReference>
<dbReference type="InterPro" id="IPR030048">
    <property type="entry name" value="SurE"/>
</dbReference>
<comment type="catalytic activity">
    <reaction evidence="1">
        <text>a ribonucleoside 5'-phosphate + H2O = a ribonucleoside + phosphate</text>
        <dbReference type="Rhea" id="RHEA:12484"/>
        <dbReference type="ChEBI" id="CHEBI:15377"/>
        <dbReference type="ChEBI" id="CHEBI:18254"/>
        <dbReference type="ChEBI" id="CHEBI:43474"/>
        <dbReference type="ChEBI" id="CHEBI:58043"/>
        <dbReference type="EC" id="3.1.3.5"/>
    </reaction>
</comment>
<evidence type="ECO:0000259" key="6">
    <source>
        <dbReference type="Pfam" id="PF01975"/>
    </source>
</evidence>
<evidence type="ECO:0000313" key="7">
    <source>
        <dbReference type="EMBL" id="MCP2168208.1"/>
    </source>
</evidence>
<dbReference type="Gene3D" id="3.40.1210.10">
    <property type="entry name" value="Survival protein SurE-like phosphatase/nucleotidase"/>
    <property type="match status" value="1"/>
</dbReference>
<name>A0AAE3GLK2_9PSEU</name>
<keyword evidence="4" id="KW-0479">Metal-binding</keyword>
<dbReference type="EC" id="3.1.3.5" evidence="3"/>
<dbReference type="InterPro" id="IPR036523">
    <property type="entry name" value="SurE-like_sf"/>
</dbReference>
<evidence type="ECO:0000256" key="4">
    <source>
        <dbReference type="ARBA" id="ARBA00022723"/>
    </source>
</evidence>
<reference evidence="7" key="1">
    <citation type="submission" date="2022-06" db="EMBL/GenBank/DDBJ databases">
        <title>Genomic Encyclopedia of Archaeal and Bacterial Type Strains, Phase II (KMG-II): from individual species to whole genera.</title>
        <authorList>
            <person name="Goeker M."/>
        </authorList>
    </citation>
    <scope>NUCLEOTIDE SEQUENCE</scope>
    <source>
        <strain evidence="7">DSM 43935</strain>
    </source>
</reference>
<proteinExistence type="inferred from homology"/>